<dbReference type="Bgee" id="WBGene00206504">
    <property type="expression patterns" value="Expressed in pharyngeal muscle cell (C elegans)"/>
</dbReference>
<dbReference type="WormBase" id="K10G4.16">
    <property type="protein sequence ID" value="CE46368"/>
    <property type="gene ID" value="WBGene00219212"/>
</dbReference>
<dbReference type="EMBL" id="BX284605">
    <property type="protein sequence ID" value="CCC42185.1"/>
    <property type="molecule type" value="Genomic_DNA"/>
</dbReference>
<evidence type="ECO:0000313" key="3">
    <source>
        <dbReference type="EMBL" id="CCD31101.1"/>
    </source>
</evidence>
<dbReference type="AGR" id="WB:WBGene00219212"/>
<dbReference type="KEGG" id="cel:CELE_K10G4.15"/>
<keyword evidence="1" id="KW-0732">Signal</keyword>
<evidence type="ECO:0000313" key="6">
    <source>
        <dbReference type="WormBase" id="K10G4.16"/>
    </source>
</evidence>
<reference evidence="2 4" key="1">
    <citation type="journal article" date="1998" name="Science">
        <title>Genome sequence of the nematode C. elegans: a platform for investigating biology.</title>
        <authorList>
            <consortium name="The C. elegans sequencing consortium"/>
            <person name="Sulson J.E."/>
            <person name="Waterston R."/>
        </authorList>
    </citation>
    <scope>NUCLEOTIDE SEQUENCE [LARGE SCALE GENOMIC DNA]</scope>
    <source>
        <strain evidence="2 4">Bristol N2</strain>
    </source>
</reference>
<sequence>MNFIVYLLVLVACAANFGFSQIATGPGLSIKDIGGVSNMIGKLTEGVSNGAIQELSQLL</sequence>
<keyword evidence="4" id="KW-1185">Reference proteome</keyword>
<evidence type="ECO:0000313" key="5">
    <source>
        <dbReference type="WormBase" id="K10G4.15"/>
    </source>
</evidence>
<evidence type="ECO:0000256" key="1">
    <source>
        <dbReference type="SAM" id="SignalP"/>
    </source>
</evidence>
<dbReference type="PaxDb" id="6239-K10G4.15"/>
<reference evidence="2" key="2">
    <citation type="submission" date="2003-03" db="EMBL/GenBank/DDBJ databases">
        <authorList>
            <person name="Sulson J.E."/>
            <person name="Waterston R."/>
        </authorList>
    </citation>
    <scope>NUCLEOTIDE SEQUENCE</scope>
    <source>
        <strain evidence="2">Bristol N2</strain>
    </source>
</reference>
<dbReference type="RefSeq" id="NP_001256737.1">
    <property type="nucleotide sequence ID" value="NM_001269808.1"/>
</dbReference>
<dbReference type="RefSeq" id="NP_001256738.1">
    <property type="nucleotide sequence ID" value="NM_001269809.1"/>
</dbReference>
<feature type="signal peptide" evidence="1">
    <location>
        <begin position="1"/>
        <end position="20"/>
    </location>
</feature>
<feature type="chain" id="PRO_5015092006" evidence="1">
    <location>
        <begin position="21"/>
        <end position="59"/>
    </location>
</feature>
<dbReference type="CTD" id="13217802"/>
<accession>G5EGT2</accession>
<proteinExistence type="predicted"/>
<dbReference type="HOGENOM" id="CLU_2962994_0_0_1"/>
<gene>
    <name evidence="2" type="ORF">CELE_K10G4.15</name>
    <name evidence="3" type="ORF">CELE_K10G4.16</name>
    <name evidence="2 5" type="ORF">K10G4.15</name>
    <name evidence="3 6" type="ORF">K10G4.16</name>
</gene>
<dbReference type="GeneID" id="13217802"/>
<dbReference type="AGR" id="WB:WBGene00206504"/>
<reference evidence="2" key="3">
    <citation type="submission" date="2024-10" db="EMBL/GenBank/DDBJ databases">
        <authorList>
            <consortium name="WormBase Consortium"/>
            <person name="WormBase"/>
        </authorList>
    </citation>
    <scope>NUCLEOTIDE SEQUENCE</scope>
    <source>
        <strain evidence="2">Bristol N2</strain>
    </source>
</reference>
<dbReference type="WormBase" id="K10G4.15">
    <property type="protein sequence ID" value="CE46368"/>
    <property type="gene ID" value="WBGene00206504"/>
</dbReference>
<organism evidence="2 4">
    <name type="scientific">Caenorhabditis elegans</name>
    <dbReference type="NCBI Taxonomy" id="6239"/>
    <lineage>
        <taxon>Eukaryota</taxon>
        <taxon>Metazoa</taxon>
        <taxon>Ecdysozoa</taxon>
        <taxon>Nematoda</taxon>
        <taxon>Chromadorea</taxon>
        <taxon>Rhabditida</taxon>
        <taxon>Rhabditina</taxon>
        <taxon>Rhabditomorpha</taxon>
        <taxon>Rhabditoidea</taxon>
        <taxon>Rhabditidae</taxon>
        <taxon>Peloderinae</taxon>
        <taxon>Caenorhabditis</taxon>
    </lineage>
</organism>
<name>G5EGT2_CAEEL</name>
<evidence type="ECO:0000313" key="2">
    <source>
        <dbReference type="EMBL" id="CCC42185.1"/>
    </source>
</evidence>
<dbReference type="GeneID" id="13217800"/>
<dbReference type="Proteomes" id="UP000001940">
    <property type="component" value="Chromosome V"/>
</dbReference>
<dbReference type="KEGG" id="cel:CELE_K10G4.16"/>
<dbReference type="EMBL" id="BX284605">
    <property type="protein sequence ID" value="CCD31101.1"/>
    <property type="molecule type" value="Genomic_DNA"/>
</dbReference>
<dbReference type="STRING" id="6239.K10G4.15.1"/>
<protein>
    <submittedName>
        <fullName evidence="2">Secreted protein</fullName>
    </submittedName>
</protein>
<dbReference type="AlphaFoldDB" id="G5EGT2"/>
<evidence type="ECO:0000313" key="4">
    <source>
        <dbReference type="Proteomes" id="UP000001940"/>
    </source>
</evidence>
<dbReference type="CTD" id="13217800"/>